<dbReference type="RefSeq" id="WP_133117543.1">
    <property type="nucleotide sequence ID" value="NZ_PDJQ01000001.1"/>
</dbReference>
<evidence type="ECO:0000313" key="1">
    <source>
        <dbReference type="EMBL" id="PFG74190.1"/>
    </source>
</evidence>
<accession>A0A2A9HGH1</accession>
<gene>
    <name evidence="1" type="ORF">A9A59_1403</name>
</gene>
<organism evidence="1 2">
    <name type="scientific">Tepidiforma thermophila (strain KCTC 52669 / CGMCC 1.13589 / G233)</name>
    <dbReference type="NCBI Taxonomy" id="2761530"/>
    <lineage>
        <taxon>Bacteria</taxon>
        <taxon>Bacillati</taxon>
        <taxon>Chloroflexota</taxon>
        <taxon>Tepidiformia</taxon>
        <taxon>Tepidiformales</taxon>
        <taxon>Tepidiformaceae</taxon>
        <taxon>Tepidiforma</taxon>
    </lineage>
</organism>
<proteinExistence type="predicted"/>
<evidence type="ECO:0000313" key="2">
    <source>
        <dbReference type="Proteomes" id="UP000223071"/>
    </source>
</evidence>
<protein>
    <recommendedName>
        <fullName evidence="3">HAD family hydrolase</fullName>
    </recommendedName>
</protein>
<reference evidence="1 2" key="1">
    <citation type="submission" date="2017-09" db="EMBL/GenBank/DDBJ databases">
        <title>Sequencing the genomes of two abundant thermophiles in Great Basin hot springs: Thermocrinis jamiesonii and novel Chloroflexi Thermoflexus hugenholtzii.</title>
        <authorList>
            <person name="Hedlund B."/>
        </authorList>
    </citation>
    <scope>NUCLEOTIDE SEQUENCE [LARGE SCALE GENOMIC DNA]</scope>
    <source>
        <strain evidence="1 2">G233</strain>
    </source>
</reference>
<keyword evidence="2" id="KW-1185">Reference proteome</keyword>
<name>A0A2A9HGH1_TEPT2</name>
<sequence>MNIFFDVDQTLVHIDQHTNALRPGAREAMQRLKAAGHRVYVWSAAGLAHVERVVHLHGLSEWVDGMFDKDPRVEPRPDFIIDDDWFLVEKYGGHCVRQYRSVDPEDRELEAALQRLAELGHL</sequence>
<dbReference type="SUPFAM" id="SSF56784">
    <property type="entry name" value="HAD-like"/>
    <property type="match status" value="1"/>
</dbReference>
<dbReference type="Proteomes" id="UP000223071">
    <property type="component" value="Unassembled WGS sequence"/>
</dbReference>
<dbReference type="CDD" id="cd01427">
    <property type="entry name" value="HAD_like"/>
    <property type="match status" value="1"/>
</dbReference>
<dbReference type="Gene3D" id="3.40.50.1000">
    <property type="entry name" value="HAD superfamily/HAD-like"/>
    <property type="match status" value="1"/>
</dbReference>
<dbReference type="EMBL" id="PDJQ01000001">
    <property type="protein sequence ID" value="PFG74190.1"/>
    <property type="molecule type" value="Genomic_DNA"/>
</dbReference>
<dbReference type="InterPro" id="IPR023214">
    <property type="entry name" value="HAD_sf"/>
</dbReference>
<dbReference type="AlphaFoldDB" id="A0A2A9HGH1"/>
<comment type="caution">
    <text evidence="1">The sequence shown here is derived from an EMBL/GenBank/DDBJ whole genome shotgun (WGS) entry which is preliminary data.</text>
</comment>
<evidence type="ECO:0008006" key="3">
    <source>
        <dbReference type="Google" id="ProtNLM"/>
    </source>
</evidence>
<dbReference type="InterPro" id="IPR036412">
    <property type="entry name" value="HAD-like_sf"/>
</dbReference>